<reference evidence="2 3" key="1">
    <citation type="submission" date="2019-07" db="EMBL/GenBank/DDBJ databases">
        <title>Aquicoccus porphyridii gen. nov., sp. nov., isolated from a small marine red alga, Porphyridium marinum.</title>
        <authorList>
            <person name="Liu L."/>
        </authorList>
    </citation>
    <scope>NUCLEOTIDE SEQUENCE [LARGE SCALE GENOMIC DNA]</scope>
    <source>
        <strain evidence="2 3">L1 8-17</strain>
    </source>
</reference>
<gene>
    <name evidence="2" type="ORF">FLO80_21495</name>
</gene>
<dbReference type="RefSeq" id="WP_306007145.1">
    <property type="nucleotide sequence ID" value="NZ_JASHJG010000105.1"/>
</dbReference>
<organism evidence="2 3">
    <name type="scientific">Aquicoccus porphyridii</name>
    <dbReference type="NCBI Taxonomy" id="1852029"/>
    <lineage>
        <taxon>Bacteria</taxon>
        <taxon>Pseudomonadati</taxon>
        <taxon>Pseudomonadota</taxon>
        <taxon>Alphaproteobacteria</taxon>
        <taxon>Rhodobacterales</taxon>
        <taxon>Paracoccaceae</taxon>
        <taxon>Aquicoccus</taxon>
    </lineage>
</organism>
<accession>A0A5A9YX40</accession>
<comment type="caution">
    <text evidence="2">The sequence shown here is derived from an EMBL/GenBank/DDBJ whole genome shotgun (WGS) entry which is preliminary data.</text>
</comment>
<evidence type="ECO:0000313" key="3">
    <source>
        <dbReference type="Proteomes" id="UP000325291"/>
    </source>
</evidence>
<dbReference type="EMBL" id="VINQ01000041">
    <property type="protein sequence ID" value="KAA0909458.1"/>
    <property type="molecule type" value="Genomic_DNA"/>
</dbReference>
<dbReference type="AlphaFoldDB" id="A0A5A9YX40"/>
<dbReference type="Proteomes" id="UP000325291">
    <property type="component" value="Unassembled WGS sequence"/>
</dbReference>
<keyword evidence="3" id="KW-1185">Reference proteome</keyword>
<evidence type="ECO:0000256" key="1">
    <source>
        <dbReference type="SAM" id="MobiDB-lite"/>
    </source>
</evidence>
<proteinExistence type="predicted"/>
<feature type="region of interest" description="Disordered" evidence="1">
    <location>
        <begin position="1"/>
        <end position="26"/>
    </location>
</feature>
<name>A0A5A9YX40_9RHOB</name>
<protein>
    <submittedName>
        <fullName evidence="2">Uncharacterized protein</fullName>
    </submittedName>
</protein>
<sequence>MPGNERNRTPLNQSARILDAGSDNNNEPTVRTLWVPHAIDAGTSDRNSCDIGTSDVLQLSNGTVLFQGIRELIVKERPEFPALSNPVELHVLASVEFPQKFVSPPSIMLAFGPPQPVFTICAKQITCESFTIAMRSICADPTTVRVSWKAVGFSTFGNFSVA</sequence>
<evidence type="ECO:0000313" key="2">
    <source>
        <dbReference type="EMBL" id="KAA0909458.1"/>
    </source>
</evidence>